<dbReference type="InterPro" id="IPR030393">
    <property type="entry name" value="G_ENGB_dom"/>
</dbReference>
<dbReference type="STRING" id="91626.A0A0C9LUU2"/>
<dbReference type="HAMAP" id="MF_00321">
    <property type="entry name" value="GTPase_EngB"/>
    <property type="match status" value="1"/>
</dbReference>
<accession>A0A0C9LUU2</accession>
<organism evidence="9">
    <name type="scientific">Mucor ambiguus</name>
    <dbReference type="NCBI Taxonomy" id="91626"/>
    <lineage>
        <taxon>Eukaryota</taxon>
        <taxon>Fungi</taxon>
        <taxon>Fungi incertae sedis</taxon>
        <taxon>Mucoromycota</taxon>
        <taxon>Mucoromycotina</taxon>
        <taxon>Mucoromycetes</taxon>
        <taxon>Mucorales</taxon>
        <taxon>Mucorineae</taxon>
        <taxon>Mucoraceae</taxon>
        <taxon>Mucor</taxon>
    </lineage>
</organism>
<dbReference type="PANTHER" id="PTHR47560:SF1">
    <property type="entry name" value="EXPRESSED PROTEIN"/>
    <property type="match status" value="1"/>
</dbReference>
<dbReference type="InterPro" id="IPR027417">
    <property type="entry name" value="P-loop_NTPase"/>
</dbReference>
<keyword evidence="3" id="KW-0479">Metal-binding</keyword>
<evidence type="ECO:0000256" key="7">
    <source>
        <dbReference type="SAM" id="MobiDB-lite"/>
    </source>
</evidence>
<dbReference type="PANTHER" id="PTHR47560">
    <property type="entry name" value="EXPRESSED PROTEIN"/>
    <property type="match status" value="1"/>
</dbReference>
<dbReference type="EMBL" id="DF836385">
    <property type="protein sequence ID" value="GAN05620.1"/>
    <property type="molecule type" value="Genomic_DNA"/>
</dbReference>
<dbReference type="SUPFAM" id="SSF52540">
    <property type="entry name" value="P-loop containing nucleoside triphosphate hydrolases"/>
    <property type="match status" value="1"/>
</dbReference>
<dbReference type="InterPro" id="IPR019987">
    <property type="entry name" value="GTP-bd_ribosome_bio_YsxC"/>
</dbReference>
<evidence type="ECO:0000259" key="8">
    <source>
        <dbReference type="PROSITE" id="PS51706"/>
    </source>
</evidence>
<protein>
    <recommendedName>
        <fullName evidence="8">EngB-type G domain-containing protein</fullName>
    </recommendedName>
</protein>
<reference evidence="9" key="1">
    <citation type="submission" date="2014-09" db="EMBL/GenBank/DDBJ databases">
        <title>Draft genome sequence of an oleaginous Mucoromycotina fungus Mucor ambiguus NBRC6742.</title>
        <authorList>
            <person name="Takeda I."/>
            <person name="Yamane N."/>
            <person name="Morita T."/>
            <person name="Tamano K."/>
            <person name="Machida M."/>
            <person name="Baker S."/>
            <person name="Koike H."/>
        </authorList>
    </citation>
    <scope>NUCLEOTIDE SEQUENCE</scope>
    <source>
        <strain evidence="9">NBRC 6742</strain>
    </source>
</reference>
<evidence type="ECO:0000313" key="10">
    <source>
        <dbReference type="Proteomes" id="UP000053815"/>
    </source>
</evidence>
<comment type="cofactor">
    <cofactor evidence="1">
        <name>Mg(2+)</name>
        <dbReference type="ChEBI" id="CHEBI:18420"/>
    </cofactor>
</comment>
<name>A0A0C9LUU2_9FUNG</name>
<sequence>MQKNETPALANFSPSFPLYNMQHYRPITQLLKRAILVDKHLIFTRPFASLTTASSSSKSNTKKDISATDTLSNRQKFNQIQPPIKLYEKLEKLGFGTLLKTKRYSGLHKQKARRDQQRQQYTERVGPPPEPKYAFPLLSFFAGAKVPTSFPPESLDEIAFVGRSNVGKSSLINSVAESSVVRTSDKPGLTQQINFYNVGKLFHMIDMPGYGFAFVDDAEREQWRELMETYITQRKTLKRVYVVLDARHGVKVADVDFFKMLNSKQVKFQVVLTKCDLLVLPNLAKRIITVEDHIKQLRNAVKDVVVVSSKTDAGINQFRKEMLFLMGHLQPKEFYQAIQAAKDEKEARKAKSLSFKR</sequence>
<feature type="region of interest" description="Disordered" evidence="7">
    <location>
        <begin position="106"/>
        <end position="128"/>
    </location>
</feature>
<evidence type="ECO:0000256" key="2">
    <source>
        <dbReference type="ARBA" id="ARBA00009638"/>
    </source>
</evidence>
<dbReference type="NCBIfam" id="TIGR00231">
    <property type="entry name" value="small_GTP"/>
    <property type="match status" value="1"/>
</dbReference>
<evidence type="ECO:0000256" key="3">
    <source>
        <dbReference type="ARBA" id="ARBA00022723"/>
    </source>
</evidence>
<gene>
    <name evidence="9" type="ORF">MAM1_0096d05091</name>
</gene>
<dbReference type="GO" id="GO:0046872">
    <property type="term" value="F:metal ion binding"/>
    <property type="evidence" value="ECO:0007669"/>
    <property type="project" value="UniProtKB-KW"/>
</dbReference>
<dbReference type="CDD" id="cd01876">
    <property type="entry name" value="YihA_EngB"/>
    <property type="match status" value="1"/>
</dbReference>
<proteinExistence type="inferred from homology"/>
<keyword evidence="6" id="KW-0342">GTP-binding</keyword>
<comment type="similarity">
    <text evidence="2">Belongs to the TRAFAC class TrmE-Era-EngA-EngB-Septin-like GTPase superfamily. EngB GTPase family.</text>
</comment>
<evidence type="ECO:0000256" key="6">
    <source>
        <dbReference type="ARBA" id="ARBA00023134"/>
    </source>
</evidence>
<dbReference type="PROSITE" id="PS51706">
    <property type="entry name" value="G_ENGB"/>
    <property type="match status" value="1"/>
</dbReference>
<dbReference type="Pfam" id="PF01926">
    <property type="entry name" value="MMR_HSR1"/>
    <property type="match status" value="1"/>
</dbReference>
<dbReference type="InterPro" id="IPR006073">
    <property type="entry name" value="GTP-bd"/>
</dbReference>
<dbReference type="Gene3D" id="3.40.50.300">
    <property type="entry name" value="P-loop containing nucleotide triphosphate hydrolases"/>
    <property type="match status" value="1"/>
</dbReference>
<evidence type="ECO:0000313" key="9">
    <source>
        <dbReference type="EMBL" id="GAN05620.1"/>
    </source>
</evidence>
<evidence type="ECO:0000256" key="1">
    <source>
        <dbReference type="ARBA" id="ARBA00001946"/>
    </source>
</evidence>
<keyword evidence="5" id="KW-0460">Magnesium</keyword>
<keyword evidence="4" id="KW-0547">Nucleotide-binding</keyword>
<dbReference type="NCBIfam" id="TIGR03598">
    <property type="entry name" value="GTPase_YsxC"/>
    <property type="match status" value="1"/>
</dbReference>
<evidence type="ECO:0000256" key="4">
    <source>
        <dbReference type="ARBA" id="ARBA00022741"/>
    </source>
</evidence>
<dbReference type="GO" id="GO:0005525">
    <property type="term" value="F:GTP binding"/>
    <property type="evidence" value="ECO:0007669"/>
    <property type="project" value="UniProtKB-KW"/>
</dbReference>
<dbReference type="InterPro" id="IPR005225">
    <property type="entry name" value="Small_GTP-bd"/>
</dbReference>
<dbReference type="OrthoDB" id="391988at2759"/>
<feature type="domain" description="EngB-type G" evidence="8">
    <location>
        <begin position="154"/>
        <end position="328"/>
    </location>
</feature>
<dbReference type="AlphaFoldDB" id="A0A0C9LUU2"/>
<keyword evidence="10" id="KW-1185">Reference proteome</keyword>
<dbReference type="Proteomes" id="UP000053815">
    <property type="component" value="Unassembled WGS sequence"/>
</dbReference>
<evidence type="ECO:0000256" key="5">
    <source>
        <dbReference type="ARBA" id="ARBA00022842"/>
    </source>
</evidence>